<evidence type="ECO:0000313" key="4">
    <source>
        <dbReference type="Proteomes" id="UP000060071"/>
    </source>
</evidence>
<feature type="domain" description="DUF11" evidence="2">
    <location>
        <begin position="220"/>
        <end position="307"/>
    </location>
</feature>
<reference evidence="3 4" key="1">
    <citation type="submission" date="2015-12" db="EMBL/GenBank/DDBJ databases">
        <authorList>
            <person name="Kim M.K."/>
            <person name="Srinivasan S."/>
            <person name="Lee J.-J."/>
            <person name="Kim K."/>
        </authorList>
    </citation>
    <scope>NUCLEOTIDE SEQUENCE [LARGE SCALE GENOMIC DNA]</scope>
    <source>
        <strain evidence="3 4">BM2</strain>
    </source>
</reference>
<sequence>MILLLSLSGLAGTASAASTPTCPAGTPVQILSTTTGGANTYYVDAVNTSTPSTLTVDMNSVVASPGIYDEGAGPNGRFIVDMQWSWSNGNPAASSGRSTMELLINGVVYATMTTTNGSGTTATLAATNGATLGPSSATSLSIPVNTSGAANTATGTDAYVLLPTAVTSISTARIRFTAYKTTTAPTTSDDLGYTSSVYACPPYLTQAKTSNGPWFPGQSGASYTLTTTNMGSSTSAAVTVTDTLPGGVTASSGSGSGWTWTVSGQTVTATTAAIASGASSSFTLPVTVTTAAPLGTNSVTNYAAVSGGGDTRAAPTPGASCATDNCARVSTTVYLSADLSVTKTGPSTAVAGTQITYVLTLGNAGPNAANGATYSDNVPNNLTGVSAVCINPGAGVSGCTATVGSGNNVTGSVATFPSGGSVQVQITGTIPAGATATLTNSASIAAPNANVVDPTSANNTSSTVSTTLTRTADISLSKTDSLTGVTAGQAVTYQIVLRNAGPSTTTVNFVDTSFSGVTLSNWTCAVTAGTASCPASLPASGGYSNSLLNLPAGSTLTFSVTGTVTATSGTVSNAASASVPANVTDPSGAGNNAATDTDTVLVPALNLTKAVSSAFIRVSADPTDQGAATLPASTLTPSQLTYTLIVTGAGTAPAANTVIRDSLPAGMLYSSATIAFSTGGGGYTAPVAATNTGRGQDLVFSAGTLNVTEPGQSARIVITVTGALSANTNQAALLNTATATATGVSTVTSNQVRTDVVYSRLFKQVHNLGSAPAAAIPQAAPAWSSTSGGLPGEILEYCIDFRNHGTVTLSSFSVADGVPANTTYVAGSAALLRGSMQAPGASWVNSPVTTPAASVGFDGTTVTASNLVVPPGETGTMCFRVRIS</sequence>
<feature type="domain" description="DUF11" evidence="2">
    <location>
        <begin position="338"/>
        <end position="463"/>
    </location>
</feature>
<organism evidence="3 4">
    <name type="scientific">Deinococcus actinosclerus</name>
    <dbReference type="NCBI Taxonomy" id="1768108"/>
    <lineage>
        <taxon>Bacteria</taxon>
        <taxon>Thermotogati</taxon>
        <taxon>Deinococcota</taxon>
        <taxon>Deinococci</taxon>
        <taxon>Deinococcales</taxon>
        <taxon>Deinococcaceae</taxon>
        <taxon>Deinococcus</taxon>
    </lineage>
</organism>
<gene>
    <name evidence="3" type="ORF">AUC44_01035</name>
</gene>
<feature type="chain" id="PRO_5047398509" description="DUF11 domain-containing protein" evidence="1">
    <location>
        <begin position="17"/>
        <end position="884"/>
    </location>
</feature>
<feature type="domain" description="DUF11" evidence="2">
    <location>
        <begin position="473"/>
        <end position="595"/>
    </location>
</feature>
<protein>
    <recommendedName>
        <fullName evidence="2">DUF11 domain-containing protein</fullName>
    </recommendedName>
</protein>
<dbReference type="PANTHER" id="PTHR34819">
    <property type="entry name" value="LARGE CYSTEINE-RICH PERIPLASMIC PROTEIN OMCB"/>
    <property type="match status" value="1"/>
</dbReference>
<name>A0ABN4K0A1_9DEIO</name>
<dbReference type="InterPro" id="IPR001434">
    <property type="entry name" value="OmcB-like_DUF11"/>
</dbReference>
<feature type="domain" description="DUF11" evidence="2">
    <location>
        <begin position="638"/>
        <end position="753"/>
    </location>
</feature>
<dbReference type="InterPro" id="IPR051172">
    <property type="entry name" value="Chlamydia_OmcB"/>
</dbReference>
<evidence type="ECO:0000259" key="2">
    <source>
        <dbReference type="Pfam" id="PF01345"/>
    </source>
</evidence>
<accession>A0ABN4K0A1</accession>
<dbReference type="PANTHER" id="PTHR34819:SF3">
    <property type="entry name" value="CELL SURFACE PROTEIN"/>
    <property type="match status" value="1"/>
</dbReference>
<dbReference type="Proteomes" id="UP000060071">
    <property type="component" value="Chromosome"/>
</dbReference>
<keyword evidence="4" id="KW-1185">Reference proteome</keyword>
<dbReference type="EMBL" id="CP013910">
    <property type="protein sequence ID" value="ALW87653.1"/>
    <property type="molecule type" value="Genomic_DNA"/>
</dbReference>
<feature type="signal peptide" evidence="1">
    <location>
        <begin position="1"/>
        <end position="16"/>
    </location>
</feature>
<proteinExistence type="predicted"/>
<evidence type="ECO:0000256" key="1">
    <source>
        <dbReference type="SAM" id="SignalP"/>
    </source>
</evidence>
<dbReference type="InterPro" id="IPR047589">
    <property type="entry name" value="DUF11_rpt"/>
</dbReference>
<keyword evidence="1" id="KW-0732">Signal</keyword>
<evidence type="ECO:0000313" key="3">
    <source>
        <dbReference type="EMBL" id="ALW87653.1"/>
    </source>
</evidence>
<dbReference type="Pfam" id="PF01345">
    <property type="entry name" value="DUF11"/>
    <property type="match status" value="4"/>
</dbReference>
<dbReference type="NCBIfam" id="TIGR01451">
    <property type="entry name" value="B_ant_repeat"/>
    <property type="match status" value="5"/>
</dbReference>